<keyword evidence="6" id="KW-1185">Reference proteome</keyword>
<evidence type="ECO:0000256" key="1">
    <source>
        <dbReference type="ARBA" id="ARBA00001561"/>
    </source>
</evidence>
<dbReference type="SMART" id="SM00646">
    <property type="entry name" value="Ami_3"/>
    <property type="match status" value="1"/>
</dbReference>
<keyword evidence="3 5" id="KW-0378">Hydrolase</keyword>
<proteinExistence type="predicted"/>
<dbReference type="EC" id="3.5.1.28" evidence="2"/>
<dbReference type="Gene3D" id="2.60.40.3500">
    <property type="match status" value="1"/>
</dbReference>
<dbReference type="CDD" id="cd02696">
    <property type="entry name" value="MurNAc-LAA"/>
    <property type="match status" value="1"/>
</dbReference>
<evidence type="ECO:0000313" key="5">
    <source>
        <dbReference type="EMBL" id="MEH7826746.1"/>
    </source>
</evidence>
<feature type="domain" description="MurNAc-LAA" evidence="4">
    <location>
        <begin position="229"/>
        <end position="384"/>
    </location>
</feature>
<evidence type="ECO:0000313" key="6">
    <source>
        <dbReference type="Proteomes" id="UP001431963"/>
    </source>
</evidence>
<comment type="caution">
    <text evidence="5">The sequence shown here is derived from an EMBL/GenBank/DDBJ whole genome shotgun (WGS) entry which is preliminary data.</text>
</comment>
<reference evidence="5" key="1">
    <citation type="submission" date="2024-02" db="EMBL/GenBank/DDBJ databases">
        <title>Genome sequences of strain Gemmobacter sp. JM10B15.</title>
        <authorList>
            <person name="Zhang M."/>
        </authorList>
    </citation>
    <scope>NUCLEOTIDE SEQUENCE</scope>
    <source>
        <strain evidence="5">JM10B15</strain>
    </source>
</reference>
<evidence type="ECO:0000256" key="3">
    <source>
        <dbReference type="ARBA" id="ARBA00022801"/>
    </source>
</evidence>
<protein>
    <recommendedName>
        <fullName evidence="2">N-acetylmuramoyl-L-alanine amidase</fullName>
        <ecNumber evidence="2">3.5.1.28</ecNumber>
    </recommendedName>
</protein>
<dbReference type="Proteomes" id="UP001431963">
    <property type="component" value="Unassembled WGS sequence"/>
</dbReference>
<dbReference type="RefSeq" id="WP_335418292.1">
    <property type="nucleotide sequence ID" value="NZ_JBALHR010000001.1"/>
</dbReference>
<organism evidence="5 6">
    <name type="scientific">Gemmobacter denitrificans</name>
    <dbReference type="NCBI Taxonomy" id="3123040"/>
    <lineage>
        <taxon>Bacteria</taxon>
        <taxon>Pseudomonadati</taxon>
        <taxon>Pseudomonadota</taxon>
        <taxon>Alphaproteobacteria</taxon>
        <taxon>Rhodobacterales</taxon>
        <taxon>Paracoccaceae</taxon>
        <taxon>Gemmobacter</taxon>
    </lineage>
</organism>
<dbReference type="InterPro" id="IPR002508">
    <property type="entry name" value="MurNAc-LAA_cat"/>
</dbReference>
<gene>
    <name evidence="5" type="ORF">V6590_01150</name>
</gene>
<dbReference type="GO" id="GO:0008745">
    <property type="term" value="F:N-acetylmuramoyl-L-alanine amidase activity"/>
    <property type="evidence" value="ECO:0007669"/>
    <property type="project" value="UniProtKB-EC"/>
</dbReference>
<dbReference type="PANTHER" id="PTHR30404">
    <property type="entry name" value="N-ACETYLMURAMOYL-L-ALANINE AMIDASE"/>
    <property type="match status" value="1"/>
</dbReference>
<dbReference type="SUPFAM" id="SSF53187">
    <property type="entry name" value="Zn-dependent exopeptidases"/>
    <property type="match status" value="1"/>
</dbReference>
<dbReference type="InterPro" id="IPR050695">
    <property type="entry name" value="N-acetylmuramoyl_amidase_3"/>
</dbReference>
<evidence type="ECO:0000256" key="2">
    <source>
        <dbReference type="ARBA" id="ARBA00011901"/>
    </source>
</evidence>
<name>A0ABU8BQ09_9RHOB</name>
<dbReference type="EMBL" id="JBALHR010000001">
    <property type="protein sequence ID" value="MEH7826746.1"/>
    <property type="molecule type" value="Genomic_DNA"/>
</dbReference>
<sequence>MRVLILAIAMIWAGLATMAQDLSALARLVPEQSEISSYAGGGITLELALSQPVPWRVRLLDQPPRLVLDFREVDWQGIDRVARSGVTDLRAGSFRPGWSRLVAQLPGPFVVQRAGMDTSDGAARLSLALIPASAETFAEKAAAPEPPGWALPKPADLPRPVARGAGPLVVVLDPGHGGIDPGAERDSVTEADLMLTFAREFKEVLVRDGGFLVVMTREEDVFVPLETRISIARAVGAHVFLSLHADALAEGEAVGATLYTLSDEASDQAAKTLAERHDRADLLAGVDLTDQDDLVAQVLMDMARTETAPRIDRLAGALEGAIKGADLKMHRRPHQTAGFSVLKSPDIPSLLIELGFLSSDRDLARLQDPDWRARMAAALRDGLKDWAAQDAALSGLNRH</sequence>
<dbReference type="Pfam" id="PF01520">
    <property type="entry name" value="Amidase_3"/>
    <property type="match status" value="1"/>
</dbReference>
<dbReference type="Gene3D" id="3.40.630.40">
    <property type="entry name" value="Zn-dependent exopeptidases"/>
    <property type="match status" value="1"/>
</dbReference>
<dbReference type="PANTHER" id="PTHR30404:SF0">
    <property type="entry name" value="N-ACETYLMURAMOYL-L-ALANINE AMIDASE AMIC"/>
    <property type="match status" value="1"/>
</dbReference>
<evidence type="ECO:0000259" key="4">
    <source>
        <dbReference type="SMART" id="SM00646"/>
    </source>
</evidence>
<accession>A0ABU8BQ09</accession>
<comment type="catalytic activity">
    <reaction evidence="1">
        <text>Hydrolyzes the link between N-acetylmuramoyl residues and L-amino acid residues in certain cell-wall glycopeptides.</text>
        <dbReference type="EC" id="3.5.1.28"/>
    </reaction>
</comment>